<gene>
    <name evidence="1" type="ORF">S01H4_66729</name>
</gene>
<reference evidence="1" key="1">
    <citation type="journal article" date="2014" name="Front. Microbiol.">
        <title>High frequency of phylogenetically diverse reductive dehalogenase-homologous genes in deep subseafloor sedimentary metagenomes.</title>
        <authorList>
            <person name="Kawai M."/>
            <person name="Futagami T."/>
            <person name="Toyoda A."/>
            <person name="Takaki Y."/>
            <person name="Nishi S."/>
            <person name="Hori S."/>
            <person name="Arai W."/>
            <person name="Tsubouchi T."/>
            <person name="Morono Y."/>
            <person name="Uchiyama I."/>
            <person name="Ito T."/>
            <person name="Fujiyama A."/>
            <person name="Inagaki F."/>
            <person name="Takami H."/>
        </authorList>
    </citation>
    <scope>NUCLEOTIDE SEQUENCE</scope>
    <source>
        <strain evidence="1">Expedition CK06-06</strain>
    </source>
</reference>
<evidence type="ECO:0000313" key="1">
    <source>
        <dbReference type="EMBL" id="GAH26375.1"/>
    </source>
</evidence>
<comment type="caution">
    <text evidence="1">The sequence shown here is derived from an EMBL/GenBank/DDBJ whole genome shotgun (WGS) entry which is preliminary data.</text>
</comment>
<proteinExistence type="predicted"/>
<dbReference type="AlphaFoldDB" id="X1F1C7"/>
<sequence>DGKADALLIKALNVIMPIQVPREIELGGFRTKDFDINNFELSDSLTSAKL</sequence>
<protein>
    <submittedName>
        <fullName evidence="1">Uncharacterized protein</fullName>
    </submittedName>
</protein>
<feature type="non-terminal residue" evidence="1">
    <location>
        <position position="1"/>
    </location>
</feature>
<organism evidence="1">
    <name type="scientific">marine sediment metagenome</name>
    <dbReference type="NCBI Taxonomy" id="412755"/>
    <lineage>
        <taxon>unclassified sequences</taxon>
        <taxon>metagenomes</taxon>
        <taxon>ecological metagenomes</taxon>
    </lineage>
</organism>
<accession>X1F1C7</accession>
<name>X1F1C7_9ZZZZ</name>
<dbReference type="EMBL" id="BART01041493">
    <property type="protein sequence ID" value="GAH26375.1"/>
    <property type="molecule type" value="Genomic_DNA"/>
</dbReference>